<dbReference type="HOGENOM" id="CLU_131538_2_0_9"/>
<evidence type="ECO:0000313" key="1">
    <source>
        <dbReference type="EMBL" id="AIQ59664.1"/>
    </source>
</evidence>
<protein>
    <recommendedName>
        <fullName evidence="3">YolD-like family protein</fullName>
    </recommendedName>
</protein>
<dbReference type="EMBL" id="CP009285">
    <property type="protein sequence ID" value="AIQ59664.1"/>
    <property type="molecule type" value="Genomic_DNA"/>
</dbReference>
<organism evidence="1 2">
    <name type="scientific">Paenibacillus borealis</name>
    <dbReference type="NCBI Taxonomy" id="160799"/>
    <lineage>
        <taxon>Bacteria</taxon>
        <taxon>Bacillati</taxon>
        <taxon>Bacillota</taxon>
        <taxon>Bacilli</taxon>
        <taxon>Bacillales</taxon>
        <taxon>Paenibacillaceae</taxon>
        <taxon>Paenibacillus</taxon>
    </lineage>
</organism>
<gene>
    <name evidence="1" type="ORF">PBOR_23925</name>
</gene>
<dbReference type="Proteomes" id="UP000029518">
    <property type="component" value="Chromosome"/>
</dbReference>
<proteinExistence type="predicted"/>
<evidence type="ECO:0008006" key="3">
    <source>
        <dbReference type="Google" id="ProtNLM"/>
    </source>
</evidence>
<dbReference type="AlphaFoldDB" id="A0A089MT75"/>
<dbReference type="Pfam" id="PF08863">
    <property type="entry name" value="YolD"/>
    <property type="match status" value="1"/>
</dbReference>
<dbReference type="KEGG" id="pbd:PBOR_23925"/>
<accession>A0A089MT75</accession>
<dbReference type="InterPro" id="IPR014962">
    <property type="entry name" value="YolD"/>
</dbReference>
<dbReference type="OrthoDB" id="2628331at2"/>
<reference evidence="1" key="1">
    <citation type="submission" date="2014-08" db="EMBL/GenBank/DDBJ databases">
        <title>Comparative genomics of the Paenibacillus odorifer group.</title>
        <authorList>
            <person name="den Bakker H.C."/>
            <person name="Tsai Y.-C.Y.-C."/>
            <person name="Martin N."/>
            <person name="Korlach J."/>
            <person name="Wiedmann M."/>
        </authorList>
    </citation>
    <scope>NUCLEOTIDE SEQUENCE [LARGE SCALE GENOMIC DNA]</scope>
    <source>
        <strain evidence="1">DSM 13188</strain>
    </source>
</reference>
<keyword evidence="2" id="KW-1185">Reference proteome</keyword>
<evidence type="ECO:0000313" key="2">
    <source>
        <dbReference type="Proteomes" id="UP000029518"/>
    </source>
</evidence>
<dbReference type="RefSeq" id="WP_042215736.1">
    <property type="nucleotide sequence ID" value="NZ_CP009285.1"/>
</dbReference>
<sequence length="108" mass="12896">MGKKLESVWEGSRFLLPEHVQLLRQEMQEQGRRSRPAIDPDEWELIDQALGYALLEKEQITIVLFDPYKDLKVRGVVVKVDRQLRRIKFQMEEDFSWIKIDDVIRVIT</sequence>
<name>A0A089MT75_PAEBO</name>